<keyword evidence="1" id="KW-0812">Transmembrane</keyword>
<proteinExistence type="predicted"/>
<feature type="transmembrane region" description="Helical" evidence="1">
    <location>
        <begin position="149"/>
        <end position="169"/>
    </location>
</feature>
<evidence type="ECO:0000313" key="3">
    <source>
        <dbReference type="Proteomes" id="UP000035661"/>
    </source>
</evidence>
<evidence type="ECO:0000313" key="2">
    <source>
        <dbReference type="EMBL" id="AKM53796.1"/>
    </source>
</evidence>
<evidence type="ECO:0000256" key="1">
    <source>
        <dbReference type="SAM" id="Phobius"/>
    </source>
</evidence>
<feature type="transmembrane region" description="Helical" evidence="1">
    <location>
        <begin position="207"/>
        <end position="227"/>
    </location>
</feature>
<dbReference type="AlphaFoldDB" id="A0A0H3XJ30"/>
<dbReference type="Proteomes" id="UP000035661">
    <property type="component" value="Chromosome"/>
</dbReference>
<gene>
    <name evidence="2" type="ORF">SERIO_v1c02050</name>
</gene>
<reference evidence="2 3" key="1">
    <citation type="journal article" date="2015" name="Genome Biol. Evol.">
        <title>Found and Lost: The Fates of Horizontally Acquired Genes in Arthropod-Symbiotic Spiroplasma.</title>
        <authorList>
            <person name="Lo W.S."/>
            <person name="Gasparich G.E."/>
            <person name="Kuo C.H."/>
        </authorList>
    </citation>
    <scope>NUCLEOTIDE SEQUENCE [LARGE SCALE GENOMIC DNA]</scope>
    <source>
        <strain evidence="3">TDA-040725-5</strain>
    </source>
</reference>
<dbReference type="PATRIC" id="fig|743698.3.peg.207"/>
<dbReference type="RefSeq" id="WP_047791066.1">
    <property type="nucleotide sequence ID" value="NZ_CP011856.1"/>
</dbReference>
<feature type="transmembrane region" description="Helical" evidence="1">
    <location>
        <begin position="120"/>
        <end position="143"/>
    </location>
</feature>
<keyword evidence="3" id="KW-1185">Reference proteome</keyword>
<dbReference type="KEGG" id="seri:SERIO_v1c02050"/>
<keyword evidence="1" id="KW-0472">Membrane</keyword>
<protein>
    <recommendedName>
        <fullName evidence="4">Transmembrane protein</fullName>
    </recommendedName>
</protein>
<accession>A0A0H3XJ30</accession>
<feature type="transmembrane region" description="Helical" evidence="1">
    <location>
        <begin position="23"/>
        <end position="44"/>
    </location>
</feature>
<dbReference type="EMBL" id="CP011856">
    <property type="protein sequence ID" value="AKM53796.1"/>
    <property type="molecule type" value="Genomic_DNA"/>
</dbReference>
<evidence type="ECO:0008006" key="4">
    <source>
        <dbReference type="Google" id="ProtNLM"/>
    </source>
</evidence>
<feature type="transmembrane region" description="Helical" evidence="1">
    <location>
        <begin position="89"/>
        <end position="108"/>
    </location>
</feature>
<name>A0A0H3XJ30_9MOLU</name>
<keyword evidence="1" id="KW-1133">Transmembrane helix</keyword>
<organism evidence="2 3">
    <name type="scientific">Spiroplasma eriocheiris</name>
    <dbReference type="NCBI Taxonomy" id="315358"/>
    <lineage>
        <taxon>Bacteria</taxon>
        <taxon>Bacillati</taxon>
        <taxon>Mycoplasmatota</taxon>
        <taxon>Mollicutes</taxon>
        <taxon>Entomoplasmatales</taxon>
        <taxon>Spiroplasmataceae</taxon>
        <taxon>Spiroplasma</taxon>
    </lineage>
</organism>
<sequence length="295" mass="34956">MSNNLGYIFFTNDLKHLFYSEQVLLLSTIWILTFIISGKLIFYSFNLKNIKQQYKLLPRSSAILGQLFIYGFLAISFDYSPANTLPINIFILLTGITFCELILMLSLMVTNNNLWKTIRIINFVILLLGVIYLFFKFIILVGGQLDRPLVTGLNLMVFLIWAFIIIQIIDYRFQYSKGLLIKFLILPLVKNAKMITSYHHHKFNFQYISWLVLIQIIKLFVVFKIILNNLYQFINFLIAHFNAHYQKNGEHHNKATINFEQWFLRQFLLLKNILNNKTIKEQFVIINGWKQEFLE</sequence>
<dbReference type="STRING" id="315358.SERIO_v1c02050"/>
<feature type="transmembrane region" description="Helical" evidence="1">
    <location>
        <begin position="56"/>
        <end position="77"/>
    </location>
</feature>
<reference evidence="3" key="2">
    <citation type="submission" date="2015-06" db="EMBL/GenBank/DDBJ databases">
        <title>Complete genome sequence of Spiroplasma eriocheiris TDA-040725-5 (DSM 21848).</title>
        <authorList>
            <person name="Lo W.-S."/>
            <person name="Kuo C.-H."/>
        </authorList>
    </citation>
    <scope>NUCLEOTIDE SEQUENCE [LARGE SCALE GENOMIC DNA]</scope>
    <source>
        <strain evidence="3">TDA-040725-5</strain>
    </source>
</reference>